<feature type="domain" description="Methyltransferase" evidence="4">
    <location>
        <begin position="43"/>
        <end position="133"/>
    </location>
</feature>
<dbReference type="Proteomes" id="UP001521150">
    <property type="component" value="Unassembled WGS sequence"/>
</dbReference>
<dbReference type="CDD" id="cd02440">
    <property type="entry name" value="AdoMet_MTases"/>
    <property type="match status" value="1"/>
</dbReference>
<dbReference type="Gene3D" id="3.40.50.150">
    <property type="entry name" value="Vaccinia Virus protein VP39"/>
    <property type="match status" value="1"/>
</dbReference>
<dbReference type="InterPro" id="IPR029063">
    <property type="entry name" value="SAM-dependent_MTases_sf"/>
</dbReference>
<dbReference type="GO" id="GO:0008168">
    <property type="term" value="F:methyltransferase activity"/>
    <property type="evidence" value="ECO:0007669"/>
    <property type="project" value="UniProtKB-KW"/>
</dbReference>
<dbReference type="PANTHER" id="PTHR43464:SF19">
    <property type="entry name" value="UBIQUINONE BIOSYNTHESIS O-METHYLTRANSFERASE, MITOCHONDRIAL"/>
    <property type="match status" value="1"/>
</dbReference>
<organism evidence="5 6">
    <name type="scientific">Kibdelosporangium philippinense</name>
    <dbReference type="NCBI Taxonomy" id="211113"/>
    <lineage>
        <taxon>Bacteria</taxon>
        <taxon>Bacillati</taxon>
        <taxon>Actinomycetota</taxon>
        <taxon>Actinomycetes</taxon>
        <taxon>Pseudonocardiales</taxon>
        <taxon>Pseudonocardiaceae</taxon>
        <taxon>Kibdelosporangium</taxon>
    </lineage>
</organism>
<dbReference type="EMBL" id="JAJVCN010000002">
    <property type="protein sequence ID" value="MCE7007277.1"/>
    <property type="molecule type" value="Genomic_DNA"/>
</dbReference>
<evidence type="ECO:0000256" key="3">
    <source>
        <dbReference type="ARBA" id="ARBA00022691"/>
    </source>
</evidence>
<comment type="caution">
    <text evidence="5">The sequence shown here is derived from an EMBL/GenBank/DDBJ whole genome shotgun (WGS) entry which is preliminary data.</text>
</comment>
<keyword evidence="3" id="KW-0949">S-adenosyl-L-methionine</keyword>
<dbReference type="Pfam" id="PF13649">
    <property type="entry name" value="Methyltransf_25"/>
    <property type="match status" value="1"/>
</dbReference>
<evidence type="ECO:0000313" key="6">
    <source>
        <dbReference type="Proteomes" id="UP001521150"/>
    </source>
</evidence>
<keyword evidence="2" id="KW-0808">Transferase</keyword>
<dbReference type="Gene3D" id="2.20.25.110">
    <property type="entry name" value="S-adenosyl-L-methionine-dependent methyltransferases"/>
    <property type="match status" value="1"/>
</dbReference>
<sequence>MSTWYTTFFTHLPNEFWRRLAPPSTADIDFVERHLRLTPGARVLDVPCGSGRHSITLAERGYRVTGVDSSAEAIEHARVTSSAVEWIEADMRDIPRDGRFDVAICMGNSFGYMDHDGSEHFLEALGAAVRPGGGIVLDIGVTAESVLPGFGDDREPMVAGDITAYATSSYDVATSQLITDYRFVQGDREHRGTAVYQVFTVAHLSRMLSTAGFGRIELYSGPDDVPFHLGSPRLMLTAIRI</sequence>
<keyword evidence="6" id="KW-1185">Reference proteome</keyword>
<dbReference type="InterPro" id="IPR041698">
    <property type="entry name" value="Methyltransf_25"/>
</dbReference>
<accession>A0ABS8ZI98</accession>
<evidence type="ECO:0000313" key="5">
    <source>
        <dbReference type="EMBL" id="MCE7007277.1"/>
    </source>
</evidence>
<evidence type="ECO:0000256" key="2">
    <source>
        <dbReference type="ARBA" id="ARBA00022679"/>
    </source>
</evidence>
<dbReference type="PANTHER" id="PTHR43464">
    <property type="entry name" value="METHYLTRANSFERASE"/>
    <property type="match status" value="1"/>
</dbReference>
<dbReference type="RefSeq" id="WP_233728661.1">
    <property type="nucleotide sequence ID" value="NZ_JAJVCN010000002.1"/>
</dbReference>
<evidence type="ECO:0000256" key="1">
    <source>
        <dbReference type="ARBA" id="ARBA00022603"/>
    </source>
</evidence>
<protein>
    <submittedName>
        <fullName evidence="5">Class I SAM-dependent methyltransferase</fullName>
    </submittedName>
</protein>
<keyword evidence="1 5" id="KW-0489">Methyltransferase</keyword>
<dbReference type="SUPFAM" id="SSF53335">
    <property type="entry name" value="S-adenosyl-L-methionine-dependent methyltransferases"/>
    <property type="match status" value="1"/>
</dbReference>
<evidence type="ECO:0000259" key="4">
    <source>
        <dbReference type="Pfam" id="PF13649"/>
    </source>
</evidence>
<dbReference type="GO" id="GO:0032259">
    <property type="term" value="P:methylation"/>
    <property type="evidence" value="ECO:0007669"/>
    <property type="project" value="UniProtKB-KW"/>
</dbReference>
<name>A0ABS8ZI98_9PSEU</name>
<gene>
    <name evidence="5" type="ORF">LWC34_31305</name>
</gene>
<reference evidence="5 6" key="1">
    <citation type="submission" date="2021-12" db="EMBL/GenBank/DDBJ databases">
        <title>Genome sequence of Kibdelosporangium philippinense ATCC 49844.</title>
        <authorList>
            <person name="Fedorov E.A."/>
            <person name="Omeragic M."/>
            <person name="Shalygina K.F."/>
            <person name="Maclea K.S."/>
        </authorList>
    </citation>
    <scope>NUCLEOTIDE SEQUENCE [LARGE SCALE GENOMIC DNA]</scope>
    <source>
        <strain evidence="5 6">ATCC 49844</strain>
    </source>
</reference>
<proteinExistence type="predicted"/>